<evidence type="ECO:0000313" key="8">
    <source>
        <dbReference type="Proteomes" id="UP000002714"/>
    </source>
</evidence>
<name>Q30SI9_SULDN</name>
<dbReference type="InterPro" id="IPR003761">
    <property type="entry name" value="Exonuc_VII_S"/>
</dbReference>
<evidence type="ECO:0000256" key="5">
    <source>
        <dbReference type="ARBA" id="ARBA00022839"/>
    </source>
</evidence>
<dbReference type="Proteomes" id="UP000002714">
    <property type="component" value="Chromosome"/>
</dbReference>
<comment type="similarity">
    <text evidence="1">Belongs to the XseB family.</text>
</comment>
<keyword evidence="5" id="KW-0269">Exonuclease</keyword>
<dbReference type="NCBIfam" id="TIGR01280">
    <property type="entry name" value="xseB"/>
    <property type="match status" value="1"/>
</dbReference>
<keyword evidence="3" id="KW-0540">Nuclease</keyword>
<gene>
    <name evidence="7" type="ordered locus">Suden_0763</name>
</gene>
<dbReference type="RefSeq" id="WP_011372395.1">
    <property type="nucleotide sequence ID" value="NC_007575.1"/>
</dbReference>
<keyword evidence="8" id="KW-1185">Reference proteome</keyword>
<dbReference type="Gene3D" id="1.10.287.1040">
    <property type="entry name" value="Exonuclease VII, small subunit"/>
    <property type="match status" value="1"/>
</dbReference>
<evidence type="ECO:0000256" key="1">
    <source>
        <dbReference type="ARBA" id="ARBA00009998"/>
    </source>
</evidence>
<evidence type="ECO:0000256" key="2">
    <source>
        <dbReference type="ARBA" id="ARBA00022490"/>
    </source>
</evidence>
<reference evidence="7 8" key="1">
    <citation type="journal article" date="2008" name="Appl. Environ. Microbiol.">
        <title>Genome of the epsilonproteobacterial chemolithoautotroph Sulfurimonas denitrificans.</title>
        <authorList>
            <person name="Sievert S.M."/>
            <person name="Scott K.M."/>
            <person name="Klotz M.G."/>
            <person name="Chain P.S.G."/>
            <person name="Hauser L.J."/>
            <person name="Hemp J."/>
            <person name="Huegler M."/>
            <person name="Land M."/>
            <person name="Lapidus A."/>
            <person name="Larimer F.W."/>
            <person name="Lucas S."/>
            <person name="Malfatti S.A."/>
            <person name="Meyer F."/>
            <person name="Paulsen I.T."/>
            <person name="Ren Q."/>
            <person name="Simon J."/>
            <person name="Bailey K."/>
            <person name="Diaz E."/>
            <person name="Fitzpatrick K.A."/>
            <person name="Glover B."/>
            <person name="Gwatney N."/>
            <person name="Korajkic A."/>
            <person name="Long A."/>
            <person name="Mobberley J.M."/>
            <person name="Pantry S.N."/>
            <person name="Pazder G."/>
            <person name="Peterson S."/>
            <person name="Quintanilla J.D."/>
            <person name="Sprinkle R."/>
            <person name="Stephens J."/>
            <person name="Thomas P."/>
            <person name="Vaughn R."/>
            <person name="Weber M.J."/>
            <person name="Wooten L.L."/>
        </authorList>
    </citation>
    <scope>NUCLEOTIDE SEQUENCE [LARGE SCALE GENOMIC DNA]</scope>
    <source>
        <strain evidence="8">ATCC 33889 / DSM 1251</strain>
    </source>
</reference>
<dbReference type="GO" id="GO:0008855">
    <property type="term" value="F:exodeoxyribonuclease VII activity"/>
    <property type="evidence" value="ECO:0007669"/>
    <property type="project" value="UniProtKB-UniRule"/>
</dbReference>
<accession>Q30SI9</accession>
<sequence>MAKKSLIEEAKGFTEESGAFTKESGAFTKESGAFESKLESAKKVLERLMNPEITLQDSLRAYELGMSELSSAQKILEDAQIKINEIKAT</sequence>
<keyword evidence="4" id="KW-0378">Hydrolase</keyword>
<dbReference type="InterPro" id="IPR037004">
    <property type="entry name" value="Exonuc_VII_ssu_sf"/>
</dbReference>
<protein>
    <recommendedName>
        <fullName evidence="6">Exodeoxyribonuclease VII small subunit</fullName>
        <ecNumber evidence="6">3.1.11.6</ecNumber>
    </recommendedName>
</protein>
<evidence type="ECO:0000256" key="4">
    <source>
        <dbReference type="ARBA" id="ARBA00022801"/>
    </source>
</evidence>
<dbReference type="SUPFAM" id="SSF116842">
    <property type="entry name" value="XseB-like"/>
    <property type="match status" value="1"/>
</dbReference>
<evidence type="ECO:0000256" key="6">
    <source>
        <dbReference type="NCBIfam" id="TIGR01280"/>
    </source>
</evidence>
<dbReference type="eggNOG" id="COG1722">
    <property type="taxonomic scope" value="Bacteria"/>
</dbReference>
<dbReference type="GO" id="GO:0009318">
    <property type="term" value="C:exodeoxyribonuclease VII complex"/>
    <property type="evidence" value="ECO:0007669"/>
    <property type="project" value="UniProtKB-UniRule"/>
</dbReference>
<keyword evidence="2" id="KW-0963">Cytoplasm</keyword>
<dbReference type="EC" id="3.1.11.6" evidence="6"/>
<dbReference type="OrthoDB" id="5373158at2"/>
<dbReference type="EMBL" id="CP000153">
    <property type="protein sequence ID" value="ABB44042.1"/>
    <property type="molecule type" value="Genomic_DNA"/>
</dbReference>
<proteinExistence type="inferred from homology"/>
<organism evidence="7 8">
    <name type="scientific">Sulfurimonas denitrificans (strain ATCC 33889 / DSM 1251)</name>
    <name type="common">Thiomicrospira denitrificans (strain ATCC 33889 / DSM 1251)</name>
    <dbReference type="NCBI Taxonomy" id="326298"/>
    <lineage>
        <taxon>Bacteria</taxon>
        <taxon>Pseudomonadati</taxon>
        <taxon>Campylobacterota</taxon>
        <taxon>Epsilonproteobacteria</taxon>
        <taxon>Campylobacterales</taxon>
        <taxon>Sulfurimonadaceae</taxon>
        <taxon>Sulfurimonas</taxon>
    </lineage>
</organism>
<dbReference type="Pfam" id="PF02609">
    <property type="entry name" value="Exonuc_VII_S"/>
    <property type="match status" value="1"/>
</dbReference>
<dbReference type="STRING" id="326298.Suden_0763"/>
<dbReference type="AlphaFoldDB" id="Q30SI9"/>
<evidence type="ECO:0000256" key="3">
    <source>
        <dbReference type="ARBA" id="ARBA00022722"/>
    </source>
</evidence>
<dbReference type="GO" id="GO:0006308">
    <property type="term" value="P:DNA catabolic process"/>
    <property type="evidence" value="ECO:0007669"/>
    <property type="project" value="UniProtKB-UniRule"/>
</dbReference>
<evidence type="ECO:0000313" key="7">
    <source>
        <dbReference type="EMBL" id="ABB44042.1"/>
    </source>
</evidence>
<dbReference type="KEGG" id="tdn:Suden_0763"/>
<dbReference type="HOGENOM" id="CLU_2453506_0_0_7"/>